<dbReference type="EMBL" id="KE148146">
    <property type="protein sequence ID" value="EPE09890.1"/>
    <property type="molecule type" value="Genomic_DNA"/>
</dbReference>
<feature type="compositionally biased region" description="Basic and acidic residues" evidence="1">
    <location>
        <begin position="283"/>
        <end position="300"/>
    </location>
</feature>
<dbReference type="PANTHER" id="PTHR44029">
    <property type="entry name" value="DNAJ HOMOLOG SUBFAMILY C MEMBER 21"/>
    <property type="match status" value="1"/>
</dbReference>
<dbReference type="InterPro" id="IPR051964">
    <property type="entry name" value="Chaperone_stress_response"/>
</dbReference>
<dbReference type="Pfam" id="PF00226">
    <property type="entry name" value="DnaJ"/>
    <property type="match status" value="1"/>
</dbReference>
<feature type="compositionally biased region" description="Acidic residues" evidence="1">
    <location>
        <begin position="839"/>
        <end position="852"/>
    </location>
</feature>
<feature type="compositionally biased region" description="Low complexity" evidence="1">
    <location>
        <begin position="729"/>
        <end position="741"/>
    </location>
</feature>
<dbReference type="GO" id="GO:0005737">
    <property type="term" value="C:cytoplasm"/>
    <property type="evidence" value="ECO:0007669"/>
    <property type="project" value="TreeGrafter"/>
</dbReference>
<feature type="compositionally biased region" description="Polar residues" evidence="1">
    <location>
        <begin position="882"/>
        <end position="891"/>
    </location>
</feature>
<feature type="compositionally biased region" description="Low complexity" evidence="1">
    <location>
        <begin position="167"/>
        <end position="184"/>
    </location>
</feature>
<feature type="domain" description="J" evidence="2">
    <location>
        <begin position="9"/>
        <end position="75"/>
    </location>
</feature>
<gene>
    <name evidence="3" type="ORF">F503_04985</name>
</gene>
<feature type="compositionally biased region" description="Polar residues" evidence="1">
    <location>
        <begin position="753"/>
        <end position="771"/>
    </location>
</feature>
<dbReference type="Proteomes" id="UP000016923">
    <property type="component" value="Unassembled WGS sequence"/>
</dbReference>
<feature type="compositionally biased region" description="Low complexity" evidence="1">
    <location>
        <begin position="110"/>
        <end position="139"/>
    </location>
</feature>
<feature type="region of interest" description="Disordered" evidence="1">
    <location>
        <begin position="950"/>
        <end position="977"/>
    </location>
</feature>
<dbReference type="OMA" id="YGPPKAN"/>
<proteinExistence type="predicted"/>
<organism evidence="3 4">
    <name type="scientific">Ophiostoma piceae (strain UAMH 11346)</name>
    <name type="common">Sap stain fungus</name>
    <dbReference type="NCBI Taxonomy" id="1262450"/>
    <lineage>
        <taxon>Eukaryota</taxon>
        <taxon>Fungi</taxon>
        <taxon>Dikarya</taxon>
        <taxon>Ascomycota</taxon>
        <taxon>Pezizomycotina</taxon>
        <taxon>Sordariomycetes</taxon>
        <taxon>Sordariomycetidae</taxon>
        <taxon>Ophiostomatales</taxon>
        <taxon>Ophiostomataceae</taxon>
        <taxon>Ophiostoma</taxon>
    </lineage>
</organism>
<dbReference type="STRING" id="1262450.S3D8T7"/>
<feature type="compositionally biased region" description="Pro residues" evidence="1">
    <location>
        <begin position="712"/>
        <end position="721"/>
    </location>
</feature>
<dbReference type="VEuPathDB" id="FungiDB:F503_04985"/>
<dbReference type="OrthoDB" id="10250354at2759"/>
<feature type="compositionally biased region" description="Polar residues" evidence="1">
    <location>
        <begin position="513"/>
        <end position="535"/>
    </location>
</feature>
<feature type="region of interest" description="Disordered" evidence="1">
    <location>
        <begin position="576"/>
        <end position="650"/>
    </location>
</feature>
<evidence type="ECO:0000313" key="3">
    <source>
        <dbReference type="EMBL" id="EPE09890.1"/>
    </source>
</evidence>
<feature type="compositionally biased region" description="Polar residues" evidence="1">
    <location>
        <begin position="820"/>
        <end position="829"/>
    </location>
</feature>
<name>S3D8T7_OPHP1</name>
<dbReference type="HOGENOM" id="CLU_006836_0_0_1"/>
<evidence type="ECO:0000256" key="1">
    <source>
        <dbReference type="SAM" id="MobiDB-lite"/>
    </source>
</evidence>
<feature type="compositionally biased region" description="Basic and acidic residues" evidence="1">
    <location>
        <begin position="456"/>
        <end position="470"/>
    </location>
</feature>
<dbReference type="eggNOG" id="KOG0714">
    <property type="taxonomic scope" value="Eukaryota"/>
</dbReference>
<feature type="compositionally biased region" description="Low complexity" evidence="1">
    <location>
        <begin position="198"/>
        <end position="212"/>
    </location>
</feature>
<feature type="compositionally biased region" description="Polar residues" evidence="1">
    <location>
        <begin position="386"/>
        <end position="403"/>
    </location>
</feature>
<feature type="region of interest" description="Disordered" evidence="1">
    <location>
        <begin position="60"/>
        <end position="548"/>
    </location>
</feature>
<dbReference type="SUPFAM" id="SSF46565">
    <property type="entry name" value="Chaperone J-domain"/>
    <property type="match status" value="1"/>
</dbReference>
<dbReference type="InterPro" id="IPR001623">
    <property type="entry name" value="DnaJ_domain"/>
</dbReference>
<dbReference type="FunFam" id="1.10.287.110:FF:000096">
    <property type="entry name" value="DnaJ domain protein"/>
    <property type="match status" value="1"/>
</dbReference>
<dbReference type="SMART" id="SM00271">
    <property type="entry name" value="DnaJ"/>
    <property type="match status" value="1"/>
</dbReference>
<feature type="compositionally biased region" description="Pro residues" evidence="1">
    <location>
        <begin position="794"/>
        <end position="811"/>
    </location>
</feature>
<sequence length="1179" mass="125998">MAKADYGRDYYADLELSSTADVTDIKKQFRKLALKYHPDRNPGKEAEVNAKFQTIQAAHEILTSPEQKQKYDSQRIRTASRYPTASGVRGNPWQDAGSQFPTPPRRAGQAPTSAARNTPASSSSTRPSASSSSTRFSSFNPPPTAKASKEDYESRYSAWQNMRPKHQAAPGQSASAAYAAANAGTKPSTGANTRRKASAATGGASAASSSQSMPPPPPPRTASQRQKADASFGTRRNPGFVPSSPMGDEPPAASTSNYFTQRPHPTRAYEQPEPPRTPAAAGRDSRESRDGRDSRSRNGSDESLFDGRQSTPYQTHGGEKFSLFDDVPVSDLHRAKSHRAANGQARPEPRRRSSSLPDESDNAAKATSSRKQERTSNGETAGAGFNTGSASTANTSAPRTGNRTRPGAGQRASYAPSSSTMPQFEEQYRKMQGEQMQEQEKQQHDPFTTPGAKPAHKNDPIKMTTEEAHAKKTRGQWSSVPLPQERVFSRYTDIYKTPPQLATGPVNSKRRASTSPVTSEPPSGGTDNTNASSTGRHPKTPRRSMNDFEVKQLKVLEGLVSSVGVYQLDWRGVASQFPSGESCKGQEPQHPKSQSYSGSSAPPLTAEERDINSGTKYSANLSLDDDVFSSPTTPVDQQKSNPFTSISVEDINTRFVSDDNAKSTWQFSAGGSEAEPSNDQHRIHRTQSGNRLGRRSPGKPHSIPRSDANQAPPAPPQPAPRPDSSTGRASDGSTDSATGSSVDGGGANARASFFNSGANNKQGNSRTTTTDYFDPQRWAEQIGSEHFIPGPLNQGPPVPPRQPTPNQQPPRPIKKPKPVSRTNTSSGNQPPHGPAYIVIEDDSDGSVVEVDDVGMASPVAMDIDSPPTGRPSSGDTKAGARSSINSSPTSNMGGGVRNIPVEPTRPEWRAGNVDKSPTTSAPMNPFAAASAVSAMAAAAAAAAAAESTNNNAASSQGKTDGSAPPAPPPTLGSEDSEEFRATLADIRKVEPFAENVSGIQGKAGMGLGSFGDLKSHLPFDSKAATPLTATTSAASGAGSTPTASRRKTISFPRPPLAPHPPPVLAVPGLQPSAGAWDKYVSTFRDYMVAWNAFNTLYVDHFVARRKDFVYGPRQPRAAADVPTPADWISEVDNGGIDQYLGWLEQDDQVRARWTQACGEHSNNVQQFKRYRDQMRQAQA</sequence>
<feature type="compositionally biased region" description="Polar residues" evidence="1">
    <location>
        <begin position="612"/>
        <end position="621"/>
    </location>
</feature>
<keyword evidence="4" id="KW-1185">Reference proteome</keyword>
<feature type="compositionally biased region" description="Basic and acidic residues" evidence="1">
    <location>
        <begin position="426"/>
        <end position="444"/>
    </location>
</feature>
<dbReference type="InterPro" id="IPR036869">
    <property type="entry name" value="J_dom_sf"/>
</dbReference>
<feature type="compositionally biased region" description="Polar residues" evidence="1">
    <location>
        <begin position="591"/>
        <end position="602"/>
    </location>
</feature>
<dbReference type="PANTHER" id="PTHR44029:SF1">
    <property type="entry name" value="DNAJ HOMOLOG SUBFAMILY C MEMBER 21"/>
    <property type="match status" value="1"/>
</dbReference>
<feature type="region of interest" description="Disordered" evidence="1">
    <location>
        <begin position="1029"/>
        <end position="1059"/>
    </location>
</feature>
<dbReference type="CDD" id="cd06257">
    <property type="entry name" value="DnaJ"/>
    <property type="match status" value="1"/>
</dbReference>
<evidence type="ECO:0000313" key="4">
    <source>
        <dbReference type="Proteomes" id="UP000016923"/>
    </source>
</evidence>
<feature type="compositionally biased region" description="Polar residues" evidence="1">
    <location>
        <begin position="629"/>
        <end position="647"/>
    </location>
</feature>
<dbReference type="PRINTS" id="PR00625">
    <property type="entry name" value="JDOMAIN"/>
</dbReference>
<accession>S3D8T7</accession>
<feature type="compositionally biased region" description="Low complexity" evidence="1">
    <location>
        <begin position="1029"/>
        <end position="1043"/>
    </location>
</feature>
<dbReference type="PROSITE" id="PS50076">
    <property type="entry name" value="DNAJ_2"/>
    <property type="match status" value="1"/>
</dbReference>
<protein>
    <recommendedName>
        <fullName evidence="2">J domain-containing protein</fullName>
    </recommendedName>
</protein>
<evidence type="ECO:0000259" key="2">
    <source>
        <dbReference type="PROSITE" id="PS50076"/>
    </source>
</evidence>
<dbReference type="Gene3D" id="1.10.287.110">
    <property type="entry name" value="DnaJ domain"/>
    <property type="match status" value="1"/>
</dbReference>
<reference evidence="3 4" key="1">
    <citation type="journal article" date="2013" name="BMC Genomics">
        <title>The genome and transcriptome of the pine saprophyte Ophiostoma piceae, and a comparison with the bark beetle-associated pine pathogen Grosmannia clavigera.</title>
        <authorList>
            <person name="Haridas S."/>
            <person name="Wang Y."/>
            <person name="Lim L."/>
            <person name="Massoumi Alamouti S."/>
            <person name="Jackman S."/>
            <person name="Docking R."/>
            <person name="Robertson G."/>
            <person name="Birol I."/>
            <person name="Bohlmann J."/>
            <person name="Breuil C."/>
        </authorList>
    </citation>
    <scope>NUCLEOTIDE SEQUENCE [LARGE SCALE GENOMIC DNA]</scope>
    <source>
        <strain evidence="3 4">UAMH 11346</strain>
    </source>
</reference>
<dbReference type="AlphaFoldDB" id="S3D8T7"/>
<feature type="region of interest" description="Disordered" evidence="1">
    <location>
        <begin position="662"/>
        <end position="922"/>
    </location>
</feature>